<organism evidence="2 3">
    <name type="scientific">Sulfuriferula plumbiphila</name>
    <dbReference type="NCBI Taxonomy" id="171865"/>
    <lineage>
        <taxon>Bacteria</taxon>
        <taxon>Pseudomonadati</taxon>
        <taxon>Pseudomonadota</taxon>
        <taxon>Betaproteobacteria</taxon>
        <taxon>Nitrosomonadales</taxon>
        <taxon>Sulfuricellaceae</taxon>
        <taxon>Sulfuriferula</taxon>
    </lineage>
</organism>
<proteinExistence type="predicted"/>
<evidence type="ECO:0000313" key="3">
    <source>
        <dbReference type="Proteomes" id="UP000321337"/>
    </source>
</evidence>
<dbReference type="AlphaFoldDB" id="A0A512LBW9"/>
<dbReference type="EMBL" id="BKAD01000043">
    <property type="protein sequence ID" value="GEP31999.1"/>
    <property type="molecule type" value="Genomic_DNA"/>
</dbReference>
<evidence type="ECO:0000256" key="1">
    <source>
        <dbReference type="SAM" id="MobiDB-lite"/>
    </source>
</evidence>
<dbReference type="Proteomes" id="UP000321337">
    <property type="component" value="Unassembled WGS sequence"/>
</dbReference>
<protein>
    <recommendedName>
        <fullName evidence="4">Transposase</fullName>
    </recommendedName>
</protein>
<sequence length="84" mass="9653">MYQFSIGAPCQFTSGGDNKERRHHYHELFKAHMDPARIDKIRQATNGNYAPGHDRFKTEIERVPTRRATPGRSGQPTREVRTDG</sequence>
<name>A0A512LBW9_9PROT</name>
<keyword evidence="3" id="KW-1185">Reference proteome</keyword>
<comment type="caution">
    <text evidence="2">The sequence shown here is derived from an EMBL/GenBank/DDBJ whole genome shotgun (WGS) entry which is preliminary data.</text>
</comment>
<feature type="region of interest" description="Disordered" evidence="1">
    <location>
        <begin position="46"/>
        <end position="84"/>
    </location>
</feature>
<evidence type="ECO:0000313" key="2">
    <source>
        <dbReference type="EMBL" id="GEP31999.1"/>
    </source>
</evidence>
<reference evidence="2 3" key="1">
    <citation type="submission" date="2019-07" db="EMBL/GenBank/DDBJ databases">
        <title>Whole genome shotgun sequence of Thiobacillus plumbophilus NBRC 107929.</title>
        <authorList>
            <person name="Hosoyama A."/>
            <person name="Uohara A."/>
            <person name="Ohji S."/>
            <person name="Ichikawa N."/>
        </authorList>
    </citation>
    <scope>NUCLEOTIDE SEQUENCE [LARGE SCALE GENOMIC DNA]</scope>
    <source>
        <strain evidence="2 3">NBRC 107929</strain>
    </source>
</reference>
<accession>A0A512LBW9</accession>
<gene>
    <name evidence="2" type="ORF">TPL01_31370</name>
</gene>
<feature type="compositionally biased region" description="Basic and acidic residues" evidence="1">
    <location>
        <begin position="52"/>
        <end position="64"/>
    </location>
</feature>
<evidence type="ECO:0008006" key="4">
    <source>
        <dbReference type="Google" id="ProtNLM"/>
    </source>
</evidence>